<feature type="compositionally biased region" description="Acidic residues" evidence="1">
    <location>
        <begin position="760"/>
        <end position="769"/>
    </location>
</feature>
<feature type="compositionally biased region" description="Basic and acidic residues" evidence="1">
    <location>
        <begin position="509"/>
        <end position="520"/>
    </location>
</feature>
<dbReference type="Proteomes" id="UP001437256">
    <property type="component" value="Unassembled WGS sequence"/>
</dbReference>
<keyword evidence="3" id="KW-1185">Reference proteome</keyword>
<feature type="region of interest" description="Disordered" evidence="1">
    <location>
        <begin position="472"/>
        <end position="543"/>
    </location>
</feature>
<comment type="caution">
    <text evidence="2">The sequence shown here is derived from an EMBL/GenBank/DDBJ whole genome shotgun (WGS) entry which is preliminary data.</text>
</comment>
<name>A0ABR2ZSE0_9AGAR</name>
<feature type="compositionally biased region" description="Basic and acidic residues" evidence="1">
    <location>
        <begin position="735"/>
        <end position="750"/>
    </location>
</feature>
<sequence length="769" mass="85577">MDPLSGFLSRLLDIIAPYPWLSQTQDNEDPPSPTPHTFIPTITAERFTQQDIVVPTNLSYRGFIRILVRHRAPVTDGVVQETLVVPLRRLEEIATRFQELRTEDSTATWEQFAQLELEWFKGWIDFDNILNYVILSIVDHVVLQMPPSLFEAFQLTMSACRQAIFSHSLSPNLSRHVLPGVHRLALIKHQSSLSLQSYTGITSDDYYSRLHLDRDSSRQFLDNPPPRIPAVMDWLQRSAHRAYRNPSPRLLLSIPQGATTLPKPVLVTPTPLKLSTSIPPSTNPSTSSTRPRPVTVSTLPTASRARPPPKIPTMKPSNSSTQSASVILRNEAFQPSPVARIPAPEIIDVDDFSIPEPIEVDDTPSPEPPAIFPHLPAGDVSTLPVRRPLKRVVMDCVLVPPYPSQAVKREPVAPSTNAPPPASQLGPSLAPSSIPARLNERISRHTYRTVPGRLRGQLRTQAGARLIQRCSAGTTTASQATQDPPLVPLPDGFVPPSPSSELPPKQKSKHDVDTNEEGKGKGKGKQRQGDDKPKRIPKLRWSSERHQRFMAVPLEKRFPIDVPNPIFVSDPLDRVLQVLTTSSLIVPSPRIDIIQAVSARNARTPAITRPLEHFRSVTPVRLPPAQHVQRPKNQFDYPRVAGTIFMMPRKSCQACVKQGHPCLQDHGPIRVHASSRPERTPNIAHICSMGLLFSPSPSIRPFLSPVDLNIYRASHRFDYLATGTEDHSVQPVPENPDRMNKNLAREREGFDQTEGTLVGDSEEDDDADV</sequence>
<gene>
    <name evidence="2" type="ORF">AAF712_008554</name>
</gene>
<dbReference type="EMBL" id="JBBXMP010000061">
    <property type="protein sequence ID" value="KAL0064496.1"/>
    <property type="molecule type" value="Genomic_DNA"/>
</dbReference>
<protein>
    <submittedName>
        <fullName evidence="2">Uncharacterized protein</fullName>
    </submittedName>
</protein>
<feature type="compositionally biased region" description="Low complexity" evidence="1">
    <location>
        <begin position="272"/>
        <end position="298"/>
    </location>
</feature>
<feature type="region of interest" description="Disordered" evidence="1">
    <location>
        <begin position="407"/>
        <end position="456"/>
    </location>
</feature>
<feature type="compositionally biased region" description="Low complexity" evidence="1">
    <location>
        <begin position="472"/>
        <end position="482"/>
    </location>
</feature>
<feature type="region of interest" description="Disordered" evidence="1">
    <location>
        <begin position="272"/>
        <end position="320"/>
    </location>
</feature>
<evidence type="ECO:0000313" key="3">
    <source>
        <dbReference type="Proteomes" id="UP001437256"/>
    </source>
</evidence>
<feature type="compositionally biased region" description="Pro residues" evidence="1">
    <location>
        <begin position="485"/>
        <end position="498"/>
    </location>
</feature>
<feature type="region of interest" description="Disordered" evidence="1">
    <location>
        <begin position="724"/>
        <end position="769"/>
    </location>
</feature>
<reference evidence="2 3" key="1">
    <citation type="submission" date="2024-05" db="EMBL/GenBank/DDBJ databases">
        <title>A draft genome resource for the thread blight pathogen Marasmius tenuissimus strain MS-2.</title>
        <authorList>
            <person name="Yulfo-Soto G.E."/>
            <person name="Baruah I.K."/>
            <person name="Amoako-Attah I."/>
            <person name="Bukari Y."/>
            <person name="Meinhardt L.W."/>
            <person name="Bailey B.A."/>
            <person name="Cohen S.P."/>
        </authorList>
    </citation>
    <scope>NUCLEOTIDE SEQUENCE [LARGE SCALE GENOMIC DNA]</scope>
    <source>
        <strain evidence="2 3">MS-2</strain>
    </source>
</reference>
<evidence type="ECO:0000256" key="1">
    <source>
        <dbReference type="SAM" id="MobiDB-lite"/>
    </source>
</evidence>
<proteinExistence type="predicted"/>
<accession>A0ABR2ZSE0</accession>
<evidence type="ECO:0000313" key="2">
    <source>
        <dbReference type="EMBL" id="KAL0064496.1"/>
    </source>
</evidence>
<organism evidence="2 3">
    <name type="scientific">Marasmius tenuissimus</name>
    <dbReference type="NCBI Taxonomy" id="585030"/>
    <lineage>
        <taxon>Eukaryota</taxon>
        <taxon>Fungi</taxon>
        <taxon>Dikarya</taxon>
        <taxon>Basidiomycota</taxon>
        <taxon>Agaricomycotina</taxon>
        <taxon>Agaricomycetes</taxon>
        <taxon>Agaricomycetidae</taxon>
        <taxon>Agaricales</taxon>
        <taxon>Marasmiineae</taxon>
        <taxon>Marasmiaceae</taxon>
        <taxon>Marasmius</taxon>
    </lineage>
</organism>